<gene>
    <name evidence="2" type="ORF">FQA47_025378</name>
</gene>
<dbReference type="Proteomes" id="UP000646548">
    <property type="component" value="Unassembled WGS sequence"/>
</dbReference>
<dbReference type="EMBL" id="WKFB01000531">
    <property type="protein sequence ID" value="KAF6720052.1"/>
    <property type="molecule type" value="Genomic_DNA"/>
</dbReference>
<protein>
    <submittedName>
        <fullName evidence="2">Uncharacterized protein</fullName>
    </submittedName>
</protein>
<comment type="caution">
    <text evidence="2">The sequence shown here is derived from an EMBL/GenBank/DDBJ whole genome shotgun (WGS) entry which is preliminary data.</text>
</comment>
<proteinExistence type="predicted"/>
<reference evidence="2" key="1">
    <citation type="journal article" name="BMC Genomics">
        <title>Long-read sequencing and de novo genome assembly of marine medaka (Oryzias melastigma).</title>
        <authorList>
            <person name="Liang P."/>
            <person name="Saqib H.S.A."/>
            <person name="Ni X."/>
            <person name="Shen Y."/>
        </authorList>
    </citation>
    <scope>NUCLEOTIDE SEQUENCE</scope>
    <source>
        <strain evidence="2">Bigg-433</strain>
    </source>
</reference>
<accession>A0A834BU58</accession>
<feature type="compositionally biased region" description="Gly residues" evidence="1">
    <location>
        <begin position="54"/>
        <end position="65"/>
    </location>
</feature>
<evidence type="ECO:0000313" key="3">
    <source>
        <dbReference type="Proteomes" id="UP000646548"/>
    </source>
</evidence>
<name>A0A834BU58_ORYME</name>
<feature type="region of interest" description="Disordered" evidence="1">
    <location>
        <begin position="36"/>
        <end position="69"/>
    </location>
</feature>
<evidence type="ECO:0000256" key="1">
    <source>
        <dbReference type="SAM" id="MobiDB-lite"/>
    </source>
</evidence>
<evidence type="ECO:0000313" key="2">
    <source>
        <dbReference type="EMBL" id="KAF6720052.1"/>
    </source>
</evidence>
<organism evidence="2 3">
    <name type="scientific">Oryzias melastigma</name>
    <name type="common">Marine medaka</name>
    <dbReference type="NCBI Taxonomy" id="30732"/>
    <lineage>
        <taxon>Eukaryota</taxon>
        <taxon>Metazoa</taxon>
        <taxon>Chordata</taxon>
        <taxon>Craniata</taxon>
        <taxon>Vertebrata</taxon>
        <taxon>Euteleostomi</taxon>
        <taxon>Actinopterygii</taxon>
        <taxon>Neopterygii</taxon>
        <taxon>Teleostei</taxon>
        <taxon>Neoteleostei</taxon>
        <taxon>Acanthomorphata</taxon>
        <taxon>Ovalentaria</taxon>
        <taxon>Atherinomorphae</taxon>
        <taxon>Beloniformes</taxon>
        <taxon>Adrianichthyidae</taxon>
        <taxon>Oryziinae</taxon>
        <taxon>Oryzias</taxon>
    </lineage>
</organism>
<sequence>MFGDRSDFPELLRTLVDYPISFSDFDDVDIEKEKLCSSQDVDGGGAVASSTDGGSRGGGSGGSGGVSASLTPAIWDKTIPTMERRSTWSTWTWTSSCWRMASP</sequence>
<dbReference type="AlphaFoldDB" id="A0A834BU58"/>